<evidence type="ECO:0000313" key="4">
    <source>
        <dbReference type="Proteomes" id="UP000009236"/>
    </source>
</evidence>
<sequence>MTGFPDYDVVRDDANGRYEARVRGRGPDAGRVIGMLRFREADGVVVMPSTVTDPAFRGHGVAASLTRAALDDARAAGLRVRPDCWYVDEWIDAHPEYADLRASAGGA</sequence>
<gene>
    <name evidence="3" type="ordered locus">Isova_0232</name>
</gene>
<dbReference type="PROSITE" id="PS51729">
    <property type="entry name" value="GNAT_YJDJ"/>
    <property type="match status" value="1"/>
</dbReference>
<protein>
    <submittedName>
        <fullName evidence="3">GCN5-related N-acetyltransferase</fullName>
    </submittedName>
</protein>
<reference evidence="3 4" key="1">
    <citation type="submission" date="2011-05" db="EMBL/GenBank/DDBJ databases">
        <title>Complete sequence of Isoptericola variabilis 225.</title>
        <authorList>
            <consortium name="US DOE Joint Genome Institute"/>
            <person name="Lucas S."/>
            <person name="Han J."/>
            <person name="Lapidus A."/>
            <person name="Cheng J.-F."/>
            <person name="Goodwin L."/>
            <person name="Pitluck S."/>
            <person name="Peters L."/>
            <person name="Mikhailova N."/>
            <person name="Zeytun A."/>
            <person name="Han C."/>
            <person name="Tapia R."/>
            <person name="Land M."/>
            <person name="Hauser L."/>
            <person name="Kyrpides N."/>
            <person name="Ivanova N."/>
            <person name="Pagani I."/>
            <person name="Siebers A."/>
            <person name="Allgaier M."/>
            <person name="Thelen M."/>
            <person name="Hugenholtz P."/>
            <person name="Gladden J."/>
            <person name="Woyke T."/>
        </authorList>
    </citation>
    <scope>NUCLEOTIDE SEQUENCE [LARGE SCALE GENOMIC DNA]</scope>
    <source>
        <strain evidence="4">225</strain>
    </source>
</reference>
<evidence type="ECO:0000259" key="2">
    <source>
        <dbReference type="PROSITE" id="PS51729"/>
    </source>
</evidence>
<name>F6FS96_ISOV2</name>
<dbReference type="Gene3D" id="3.40.630.30">
    <property type="match status" value="1"/>
</dbReference>
<dbReference type="PROSITE" id="PS51186">
    <property type="entry name" value="GNAT"/>
    <property type="match status" value="1"/>
</dbReference>
<dbReference type="KEGG" id="iva:Isova_0232"/>
<dbReference type="AlphaFoldDB" id="F6FS96"/>
<evidence type="ECO:0000259" key="1">
    <source>
        <dbReference type="PROSITE" id="PS51186"/>
    </source>
</evidence>
<dbReference type="GO" id="GO:0016747">
    <property type="term" value="F:acyltransferase activity, transferring groups other than amino-acyl groups"/>
    <property type="evidence" value="ECO:0007669"/>
    <property type="project" value="InterPro"/>
</dbReference>
<dbReference type="InterPro" id="IPR016181">
    <property type="entry name" value="Acyl_CoA_acyltransferase"/>
</dbReference>
<dbReference type="HOGENOM" id="CLU_132888_0_0_11"/>
<dbReference type="Proteomes" id="UP000009236">
    <property type="component" value="Chromosome"/>
</dbReference>
<proteinExistence type="predicted"/>
<dbReference type="eggNOG" id="COG2388">
    <property type="taxonomic scope" value="Bacteria"/>
</dbReference>
<dbReference type="SUPFAM" id="SSF55729">
    <property type="entry name" value="Acyl-CoA N-acyltransferases (Nat)"/>
    <property type="match status" value="1"/>
</dbReference>
<dbReference type="RefSeq" id="WP_013837432.1">
    <property type="nucleotide sequence ID" value="NC_015588.1"/>
</dbReference>
<dbReference type="EMBL" id="CP002810">
    <property type="protein sequence ID" value="AEG43037.1"/>
    <property type="molecule type" value="Genomic_DNA"/>
</dbReference>
<keyword evidence="4" id="KW-1185">Reference proteome</keyword>
<feature type="domain" description="N-acetyltransferase" evidence="2">
    <location>
        <begin position="10"/>
        <end position="102"/>
    </location>
</feature>
<dbReference type="InterPro" id="IPR031165">
    <property type="entry name" value="GNAT_YJDJ"/>
</dbReference>
<dbReference type="STRING" id="743718.Isova_0232"/>
<dbReference type="Pfam" id="PF14542">
    <property type="entry name" value="Acetyltransf_CG"/>
    <property type="match status" value="1"/>
</dbReference>
<feature type="domain" description="N-acetyltransferase" evidence="1">
    <location>
        <begin position="1"/>
        <end position="107"/>
    </location>
</feature>
<evidence type="ECO:0000313" key="3">
    <source>
        <dbReference type="EMBL" id="AEG43037.1"/>
    </source>
</evidence>
<accession>F6FS96</accession>
<keyword evidence="3" id="KW-0808">Transferase</keyword>
<dbReference type="PANTHER" id="PTHR31435">
    <property type="entry name" value="PROTEIN NATD1"/>
    <property type="match status" value="1"/>
</dbReference>
<dbReference type="PANTHER" id="PTHR31435:SF10">
    <property type="entry name" value="BSR4717 PROTEIN"/>
    <property type="match status" value="1"/>
</dbReference>
<organism evidence="4">
    <name type="scientific">Isoptericola variabilis (strain 225)</name>
    <dbReference type="NCBI Taxonomy" id="743718"/>
    <lineage>
        <taxon>Bacteria</taxon>
        <taxon>Bacillati</taxon>
        <taxon>Actinomycetota</taxon>
        <taxon>Actinomycetes</taxon>
        <taxon>Micrococcales</taxon>
        <taxon>Promicromonosporaceae</taxon>
        <taxon>Isoptericola</taxon>
    </lineage>
</organism>
<dbReference type="InterPro" id="IPR045057">
    <property type="entry name" value="Gcn5-rel_NAT"/>
</dbReference>
<dbReference type="InterPro" id="IPR000182">
    <property type="entry name" value="GNAT_dom"/>
</dbReference>